<feature type="domain" description="AB hydrolase-1" evidence="1">
    <location>
        <begin position="16"/>
        <end position="240"/>
    </location>
</feature>
<dbReference type="GO" id="GO:0042952">
    <property type="term" value="P:beta-ketoadipate pathway"/>
    <property type="evidence" value="ECO:0007669"/>
    <property type="project" value="InterPro"/>
</dbReference>
<name>A0A1C5ATL1_9ACTN</name>
<dbReference type="InterPro" id="IPR029058">
    <property type="entry name" value="AB_hydrolase_fold"/>
</dbReference>
<gene>
    <name evidence="2" type="ORF">GA0070563_11925</name>
</gene>
<dbReference type="Pfam" id="PF00561">
    <property type="entry name" value="Abhydrolase_1"/>
    <property type="match status" value="1"/>
</dbReference>
<dbReference type="Gene3D" id="3.40.50.1820">
    <property type="entry name" value="alpha/beta hydrolase"/>
    <property type="match status" value="1"/>
</dbReference>
<dbReference type="Proteomes" id="UP000183585">
    <property type="component" value="Unassembled WGS sequence"/>
</dbReference>
<dbReference type="GO" id="GO:0047570">
    <property type="term" value="F:3-oxoadipate enol-lactonase activity"/>
    <property type="evidence" value="ECO:0007669"/>
    <property type="project" value="InterPro"/>
</dbReference>
<dbReference type="SUPFAM" id="SSF53474">
    <property type="entry name" value="alpha/beta-Hydrolases"/>
    <property type="match status" value="1"/>
</dbReference>
<dbReference type="NCBIfam" id="TIGR02427">
    <property type="entry name" value="protocat_pcaD"/>
    <property type="match status" value="1"/>
</dbReference>
<dbReference type="AlphaFoldDB" id="A0A1C5ATL1"/>
<evidence type="ECO:0000313" key="2">
    <source>
        <dbReference type="EMBL" id="SCF48530.1"/>
    </source>
</evidence>
<dbReference type="PANTHER" id="PTHR43433">
    <property type="entry name" value="HYDROLASE, ALPHA/BETA FOLD FAMILY PROTEIN"/>
    <property type="match status" value="1"/>
</dbReference>
<dbReference type="EMBL" id="FMCT01000019">
    <property type="protein sequence ID" value="SCF48530.1"/>
    <property type="molecule type" value="Genomic_DNA"/>
</dbReference>
<organism evidence="2 3">
    <name type="scientific">Micromonospora carbonacea</name>
    <dbReference type="NCBI Taxonomy" id="47853"/>
    <lineage>
        <taxon>Bacteria</taxon>
        <taxon>Bacillati</taxon>
        <taxon>Actinomycetota</taxon>
        <taxon>Actinomycetes</taxon>
        <taxon>Micromonosporales</taxon>
        <taxon>Micromonosporaceae</taxon>
        <taxon>Micromonospora</taxon>
    </lineage>
</organism>
<sequence length="265" mass="27708">MTARLHLAVDGPAAAPVLLLGSSLGTTGAMWGPQVPALARHFRVIRYDHLGHGRSAVPAGPYTMDLLGRELLRTLDDLDVPWVHYAGLSLGGMVGMWLAAHAPERVRRLALLCTSASLGPPGQWRARAATVRAGGLAAIADAVVARWFTPAFAAARPGVVAGYRAMLTATSPAGYAACCEAIATMDLRADLGRIGAPTLVVAGADDPATPVAHAREIVRRIPGARLAVVDAAAHLANVEQPGRVGRLLRDHLLPPDPVDEEPGDR</sequence>
<dbReference type="PRINTS" id="PR00111">
    <property type="entry name" value="ABHYDROLASE"/>
</dbReference>
<accession>A0A1C5ATL1</accession>
<evidence type="ECO:0000259" key="1">
    <source>
        <dbReference type="Pfam" id="PF00561"/>
    </source>
</evidence>
<keyword evidence="3" id="KW-1185">Reference proteome</keyword>
<protein>
    <submittedName>
        <fullName evidence="2">3-oxoadipate enol-lactonase</fullName>
    </submittedName>
</protein>
<dbReference type="InterPro" id="IPR000073">
    <property type="entry name" value="AB_hydrolase_1"/>
</dbReference>
<reference evidence="3" key="1">
    <citation type="submission" date="2016-06" db="EMBL/GenBank/DDBJ databases">
        <authorList>
            <person name="Varghese N."/>
            <person name="Submissions Spin"/>
        </authorList>
    </citation>
    <scope>NUCLEOTIDE SEQUENCE [LARGE SCALE GENOMIC DNA]</scope>
    <source>
        <strain evidence="3">DSM 43168</strain>
    </source>
</reference>
<evidence type="ECO:0000313" key="3">
    <source>
        <dbReference type="Proteomes" id="UP000183585"/>
    </source>
</evidence>
<dbReference type="PANTHER" id="PTHR43433:SF5">
    <property type="entry name" value="AB HYDROLASE-1 DOMAIN-CONTAINING PROTEIN"/>
    <property type="match status" value="1"/>
</dbReference>
<proteinExistence type="predicted"/>
<dbReference type="InterPro" id="IPR026968">
    <property type="entry name" value="PcaD/CatD"/>
</dbReference>
<dbReference type="InterPro" id="IPR050471">
    <property type="entry name" value="AB_hydrolase"/>
</dbReference>
<dbReference type="RefSeq" id="WP_074478752.1">
    <property type="nucleotide sequence ID" value="NZ_FMCT01000019.1"/>
</dbReference>
<dbReference type="STRING" id="47853.TK50_27940"/>